<evidence type="ECO:0000313" key="2">
    <source>
        <dbReference type="Proteomes" id="UP000464219"/>
    </source>
</evidence>
<reference evidence="2" key="1">
    <citation type="submission" date="2019-12" db="EMBL/GenBank/DDBJ databases">
        <authorList>
            <person name="Olsen N.S."/>
            <person name="Junco L.M.F."/>
            <person name="Kot W."/>
            <person name="Hansen L.H."/>
        </authorList>
    </citation>
    <scope>NUCLEOTIDE SEQUENCE [LARGE SCALE GENOMIC DNA]</scope>
</reference>
<gene>
    <name evidence="1" type="ORF">mellemsur_42</name>
</gene>
<evidence type="ECO:0000313" key="1">
    <source>
        <dbReference type="EMBL" id="QHR65443.1"/>
    </source>
</evidence>
<organism evidence="1 2">
    <name type="scientific">Escherichia phage mellemsur</name>
    <dbReference type="NCBI Taxonomy" id="2696418"/>
    <lineage>
        <taxon>Viruses</taxon>
        <taxon>Duplodnaviria</taxon>
        <taxon>Heunggongvirae</taxon>
        <taxon>Uroviricota</taxon>
        <taxon>Caudoviricetes</taxon>
        <taxon>Autographivirales</taxon>
        <taxon>Autoscriptoviridae</taxon>
        <taxon>Stentvirinae</taxon>
        <taxon>Bonnellvirus</taxon>
        <taxon>Bonnellvirus mellemsur</taxon>
    </lineage>
</organism>
<sequence>MSHLKVGDRVVNIDARSVHYGAKGTVVDINDKYVSIDRDDGARGSGISGSWTARHASWALIGDAPHVAATPEPEATAEDWSYAEAERLYQAACDAMSVYNQYVERKPTTSYLPGSVPSKW</sequence>
<protein>
    <submittedName>
        <fullName evidence="1">Uncharacterized protein</fullName>
    </submittedName>
</protein>
<keyword evidence="2" id="KW-1185">Reference proteome</keyword>
<accession>A0A6B9WIH3</accession>
<proteinExistence type="predicted"/>
<dbReference type="Proteomes" id="UP000464219">
    <property type="component" value="Segment"/>
</dbReference>
<name>A0A6B9WIH3_9CAUD</name>
<dbReference type="EMBL" id="MN850570">
    <property type="protein sequence ID" value="QHR65443.1"/>
    <property type="molecule type" value="Genomic_DNA"/>
</dbReference>